<dbReference type="PANTHER" id="PTHR35564:SF4">
    <property type="entry name" value="CYTOPLASMIC PROTEIN"/>
    <property type="match status" value="1"/>
</dbReference>
<keyword evidence="2" id="KW-1185">Reference proteome</keyword>
<accession>A0A323USQ4</accession>
<protein>
    <submittedName>
        <fullName evidence="1">Type VI secretion system baseplate subunit TssG</fullName>
    </submittedName>
</protein>
<dbReference type="PANTHER" id="PTHR35564">
    <property type="match status" value="1"/>
</dbReference>
<dbReference type="EMBL" id="QKOE01000018">
    <property type="protein sequence ID" value="PZA15063.1"/>
    <property type="molecule type" value="Genomic_DNA"/>
</dbReference>
<evidence type="ECO:0000313" key="2">
    <source>
        <dbReference type="Proteomes" id="UP000248259"/>
    </source>
</evidence>
<reference evidence="1 2" key="1">
    <citation type="submission" date="2018-06" db="EMBL/GenBank/DDBJ databases">
        <title>Azoarcus communis strain SWub3 genome.</title>
        <authorList>
            <person name="Zorraquino Salvo V."/>
            <person name="Toubiana D."/>
            <person name="Blumwald E."/>
        </authorList>
    </citation>
    <scope>NUCLEOTIDE SEQUENCE [LARGE SCALE GENOMIC DNA]</scope>
    <source>
        <strain evidence="1 2">SWub3</strain>
    </source>
</reference>
<dbReference type="OrthoDB" id="1523296at2"/>
<dbReference type="NCBIfam" id="TIGR03347">
    <property type="entry name" value="VI_chp_1"/>
    <property type="match status" value="1"/>
</dbReference>
<comment type="caution">
    <text evidence="1">The sequence shown here is derived from an EMBL/GenBank/DDBJ whole genome shotgun (WGS) entry which is preliminary data.</text>
</comment>
<name>A0A323USQ4_9RHOO</name>
<dbReference type="AlphaFoldDB" id="A0A323USQ4"/>
<dbReference type="RefSeq" id="WP_110528278.1">
    <property type="nucleotide sequence ID" value="NZ_QKOE01000018.1"/>
</dbReference>
<dbReference type="InterPro" id="IPR010732">
    <property type="entry name" value="T6SS_TssG-like"/>
</dbReference>
<dbReference type="Proteomes" id="UP000248259">
    <property type="component" value="Unassembled WGS sequence"/>
</dbReference>
<proteinExistence type="predicted"/>
<evidence type="ECO:0000313" key="1">
    <source>
        <dbReference type="EMBL" id="PZA15063.1"/>
    </source>
</evidence>
<dbReference type="Pfam" id="PF06996">
    <property type="entry name" value="T6SS_TssG"/>
    <property type="match status" value="1"/>
</dbReference>
<sequence>MPEPVLYDTVVPYRRLLETEPWRIDWFNALRWFEAKNPHKPRLGRAARANDEVLRVSQPPSLQFAPASLVGFDFDTHGRPRLAQLVFGLFGPNGPLPVHLTEYAHSVAHVEKDAGLQAFVDIFQHRAALLFYRAWSSAQATTSLDRRDDDSFGRHVSSLIGYGESASAGRDAIPDHARRYMSGHLVRLTRNPEGLRSILSSFFGWPFRIEEWVMSWLTLSQEDRTELGGHTDASRLGAGAVCGVAIPDRLHRFRIHAGPLDLAAYEQLLPGSDWNRQLRDWVRNYSGFELQWDVRLILRADQVPTVRLGDCARLGWTSWMGREVLRRDRGDLVIDCELLAPCTQQSRPS</sequence>
<organism evidence="1 2">
    <name type="scientific">Parazoarcus communis SWub3 = DSM 12120</name>
    <dbReference type="NCBI Taxonomy" id="1121029"/>
    <lineage>
        <taxon>Bacteria</taxon>
        <taxon>Pseudomonadati</taxon>
        <taxon>Pseudomonadota</taxon>
        <taxon>Betaproteobacteria</taxon>
        <taxon>Rhodocyclales</taxon>
        <taxon>Zoogloeaceae</taxon>
        <taxon>Parazoarcus</taxon>
    </lineage>
</organism>
<gene>
    <name evidence="1" type="primary">tssG</name>
    <name evidence="1" type="ORF">DNK49_18875</name>
</gene>